<dbReference type="SMART" id="SM00870">
    <property type="entry name" value="Asparaginase"/>
    <property type="match status" value="1"/>
</dbReference>
<reference evidence="9 10" key="1">
    <citation type="journal article" date="2020" name="Microb. Genom.">
        <title>Genetic diversity of clinical and environmental Mucorales isolates obtained from an investigation of mucormycosis cases among solid organ transplant recipients.</title>
        <authorList>
            <person name="Nguyen M.H."/>
            <person name="Kaul D."/>
            <person name="Muto C."/>
            <person name="Cheng S.J."/>
            <person name="Richter R.A."/>
            <person name="Bruno V.M."/>
            <person name="Liu G."/>
            <person name="Beyhan S."/>
            <person name="Sundermann A.J."/>
            <person name="Mounaud S."/>
            <person name="Pasculle A.W."/>
            <person name="Nierman W.C."/>
            <person name="Driscoll E."/>
            <person name="Cumbie R."/>
            <person name="Clancy C.J."/>
            <person name="Dupont C.L."/>
        </authorList>
    </citation>
    <scope>NUCLEOTIDE SEQUENCE [LARGE SCALE GENOMIC DNA]</scope>
    <source>
        <strain evidence="9 10">GL24</strain>
    </source>
</reference>
<dbReference type="InterPro" id="IPR006034">
    <property type="entry name" value="Asparaginase/glutaminase-like"/>
</dbReference>
<accession>A0A9P7CRX1</accession>
<dbReference type="GO" id="GO:0009066">
    <property type="term" value="P:aspartate family amino acid metabolic process"/>
    <property type="evidence" value="ECO:0007669"/>
    <property type="project" value="UniProtKB-ARBA"/>
</dbReference>
<dbReference type="Proteomes" id="UP000740926">
    <property type="component" value="Unassembled WGS sequence"/>
</dbReference>
<proteinExistence type="predicted"/>
<keyword evidence="3" id="KW-0040">ANK repeat</keyword>
<dbReference type="InterPro" id="IPR036152">
    <property type="entry name" value="Asp/glu_Ase-like_sf"/>
</dbReference>
<feature type="region of interest" description="Disordered" evidence="6">
    <location>
        <begin position="1"/>
        <end position="21"/>
    </location>
</feature>
<evidence type="ECO:0000256" key="3">
    <source>
        <dbReference type="PROSITE-ProRule" id="PRU00023"/>
    </source>
</evidence>
<dbReference type="SUPFAM" id="SSF53774">
    <property type="entry name" value="Glutaminase/Asparaginase"/>
    <property type="match status" value="1"/>
</dbReference>
<dbReference type="InterPro" id="IPR027475">
    <property type="entry name" value="Asparaginase/glutaminase_AS2"/>
</dbReference>
<dbReference type="PROSITE" id="PS50297">
    <property type="entry name" value="ANK_REP_REGION"/>
    <property type="match status" value="2"/>
</dbReference>
<dbReference type="InterPro" id="IPR002110">
    <property type="entry name" value="Ankyrin_rpt"/>
</dbReference>
<dbReference type="PIRSF" id="PIRSF001220">
    <property type="entry name" value="L-ASNase_gatD"/>
    <property type="match status" value="1"/>
</dbReference>
<dbReference type="PROSITE" id="PS51732">
    <property type="entry name" value="ASN_GLN_ASE_3"/>
    <property type="match status" value="1"/>
</dbReference>
<dbReference type="GO" id="GO:0004067">
    <property type="term" value="F:asparaginase activity"/>
    <property type="evidence" value="ECO:0007669"/>
    <property type="project" value="UniProtKB-UniRule"/>
</dbReference>
<dbReference type="PANTHER" id="PTHR11707:SF28">
    <property type="entry name" value="60 KDA LYSOPHOSPHOLIPASE"/>
    <property type="match status" value="1"/>
</dbReference>
<dbReference type="PROSITE" id="PS50088">
    <property type="entry name" value="ANK_REPEAT"/>
    <property type="match status" value="2"/>
</dbReference>
<feature type="repeat" description="ANK" evidence="3">
    <location>
        <begin position="991"/>
        <end position="1023"/>
    </location>
</feature>
<evidence type="ECO:0000256" key="4">
    <source>
        <dbReference type="PROSITE-ProRule" id="PRU10100"/>
    </source>
</evidence>
<dbReference type="InterPro" id="IPR027473">
    <property type="entry name" value="L-asparaginase_C"/>
</dbReference>
<evidence type="ECO:0000256" key="5">
    <source>
        <dbReference type="SAM" id="Coils"/>
    </source>
</evidence>
<feature type="domain" description="Asparaginase/glutaminase C-terminal" evidence="8">
    <location>
        <begin position="740"/>
        <end position="855"/>
    </location>
</feature>
<dbReference type="Gene3D" id="3.40.50.1170">
    <property type="entry name" value="L-asparaginase, N-terminal domain"/>
    <property type="match status" value="1"/>
</dbReference>
<dbReference type="EMBL" id="JAANIU010000257">
    <property type="protein sequence ID" value="KAG1573670.1"/>
    <property type="molecule type" value="Genomic_DNA"/>
</dbReference>
<keyword evidence="5" id="KW-0175">Coiled coil</keyword>
<dbReference type="AlphaFoldDB" id="A0A9P7CRX1"/>
<dbReference type="PROSITE" id="PS00917">
    <property type="entry name" value="ASN_GLN_ASE_2"/>
    <property type="match status" value="1"/>
</dbReference>
<dbReference type="SUPFAM" id="SSF48403">
    <property type="entry name" value="Ankyrin repeat"/>
    <property type="match status" value="1"/>
</dbReference>
<feature type="active site" evidence="4">
    <location>
        <position position="619"/>
    </location>
</feature>
<dbReference type="Pfam" id="PF00710">
    <property type="entry name" value="Asparaginase"/>
    <property type="match status" value="1"/>
</dbReference>
<dbReference type="InterPro" id="IPR036770">
    <property type="entry name" value="Ankyrin_rpt-contain_sf"/>
</dbReference>
<dbReference type="SFLD" id="SFLDS00057">
    <property type="entry name" value="Glutaminase/Asparaginase"/>
    <property type="match status" value="1"/>
</dbReference>
<organism evidence="9 10">
    <name type="scientific">Rhizopus delemar</name>
    <dbReference type="NCBI Taxonomy" id="936053"/>
    <lineage>
        <taxon>Eukaryota</taxon>
        <taxon>Fungi</taxon>
        <taxon>Fungi incertae sedis</taxon>
        <taxon>Mucoromycota</taxon>
        <taxon>Mucoromycotina</taxon>
        <taxon>Mucoromycetes</taxon>
        <taxon>Mucorales</taxon>
        <taxon>Mucorineae</taxon>
        <taxon>Rhizopodaceae</taxon>
        <taxon>Rhizopus</taxon>
    </lineage>
</organism>
<feature type="domain" description="L-asparaginase N-terminal" evidence="7">
    <location>
        <begin position="469"/>
        <end position="721"/>
    </location>
</feature>
<dbReference type="Gene3D" id="1.25.40.20">
    <property type="entry name" value="Ankyrin repeat-containing domain"/>
    <property type="match status" value="2"/>
</dbReference>
<comment type="caution">
    <text evidence="9">The sequence shown here is derived from an EMBL/GenBank/DDBJ whole genome shotgun (WGS) entry which is preliminary data.</text>
</comment>
<dbReference type="InterPro" id="IPR027474">
    <property type="entry name" value="L-asparaginase_N"/>
</dbReference>
<feature type="repeat" description="ANK" evidence="3">
    <location>
        <begin position="958"/>
        <end position="990"/>
    </location>
</feature>
<feature type="region of interest" description="Disordered" evidence="6">
    <location>
        <begin position="507"/>
        <end position="528"/>
    </location>
</feature>
<keyword evidence="10" id="KW-1185">Reference proteome</keyword>
<dbReference type="InterPro" id="IPR037152">
    <property type="entry name" value="L-asparaginase_N_sf"/>
</dbReference>
<name>A0A9P7CRX1_9FUNG</name>
<evidence type="ECO:0000313" key="10">
    <source>
        <dbReference type="Proteomes" id="UP000740926"/>
    </source>
</evidence>
<evidence type="ECO:0000313" key="9">
    <source>
        <dbReference type="EMBL" id="KAG1573670.1"/>
    </source>
</evidence>
<dbReference type="SMART" id="SM00248">
    <property type="entry name" value="ANK"/>
    <property type="match status" value="4"/>
</dbReference>
<dbReference type="InterPro" id="IPR041725">
    <property type="entry name" value="L-asparaginase_I"/>
</dbReference>
<protein>
    <recommendedName>
        <fullName evidence="1">asparaginase</fullName>
        <ecNumber evidence="1">3.5.1.1</ecNumber>
    </recommendedName>
</protein>
<evidence type="ECO:0000256" key="1">
    <source>
        <dbReference type="ARBA" id="ARBA00012920"/>
    </source>
</evidence>
<dbReference type="FunFam" id="3.40.50.40:FF:000001">
    <property type="entry name" value="L-asparaginase 1"/>
    <property type="match status" value="1"/>
</dbReference>
<gene>
    <name evidence="9" type="ORF">G6F50_002641</name>
</gene>
<evidence type="ECO:0000256" key="2">
    <source>
        <dbReference type="ARBA" id="ARBA00022801"/>
    </source>
</evidence>
<dbReference type="PANTHER" id="PTHR11707">
    <property type="entry name" value="L-ASPARAGINASE"/>
    <property type="match status" value="1"/>
</dbReference>
<dbReference type="EC" id="3.5.1.1" evidence="1"/>
<dbReference type="PIRSF" id="PIRSF500176">
    <property type="entry name" value="L_ASNase"/>
    <property type="match status" value="1"/>
</dbReference>
<dbReference type="Pfam" id="PF12796">
    <property type="entry name" value="Ank_2"/>
    <property type="match status" value="1"/>
</dbReference>
<dbReference type="CDD" id="cd08963">
    <property type="entry name" value="L-asparaginase_I"/>
    <property type="match status" value="1"/>
</dbReference>
<dbReference type="InterPro" id="IPR040919">
    <property type="entry name" value="Asparaginase_C"/>
</dbReference>
<dbReference type="Gene3D" id="3.40.50.40">
    <property type="match status" value="1"/>
</dbReference>
<dbReference type="Pfam" id="PF17763">
    <property type="entry name" value="Asparaginase_C"/>
    <property type="match status" value="1"/>
</dbReference>
<evidence type="ECO:0000259" key="8">
    <source>
        <dbReference type="Pfam" id="PF17763"/>
    </source>
</evidence>
<evidence type="ECO:0000259" key="7">
    <source>
        <dbReference type="Pfam" id="PF00710"/>
    </source>
</evidence>
<evidence type="ECO:0000256" key="6">
    <source>
        <dbReference type="SAM" id="MobiDB-lite"/>
    </source>
</evidence>
<keyword evidence="2" id="KW-0378">Hydrolase</keyword>
<dbReference type="PRINTS" id="PR00139">
    <property type="entry name" value="ASNGLNASE"/>
</dbReference>
<sequence>MPARKVGTALQKANEENKKTSRTVTKPIISVTEKSSPDKILQSSWLFLTTFQFFSIFQNYFELPTLDIEELEQALIQPDTSALLETVIVRILAPLLSRRSVNRENYEKRLQDLFPDVAPFHTLSVVDKIKLLKRIEEANLETEDFLSWKNEVNVDELRLSPLGKDNEGWSYWYFGGNRLYRETPIPSGKKGMQTLKNNQFTFELVCSSLEEWEKIMNRFQPSKKIAPRELSEKIIEIAEKIIGRIKAKEIAKVKQEAKLKRAKELELIPKKRSRRLEVKFEEEAKRQKIEEIANQQAILEEIERRKQEQEIKKLKEEEKQKLKTEDARLRIQVSDYVKKKLSEASEEEERVELKQLKNQLHKDASEIDKITKMKGWLRLLREEILVDLVDQKDGHILFDGDDKALDHNLFKMILRTFLVFDDEEEQELKEIYRKLLLNRTGDDFIFENPAVSHQLGVDRNDMVAPDVSRVLVIYTGGTIGMKHTPEHGYIPLPNYLAESLSKVQRFHDPQSSSSINRPGLSRCSSSESLDSLSESKSKEFGAITNTVKAVEQDGQIKTFQLPSLITPVSLFGKRIRYSILEYTPLLDSCDITMADWVRIADDIQANYQLYDAFIVLHGTDTMAYTASALSFMMEELGKTVIITGSQVPLTEVRNDAVENLLGALTIAGHFVIPEVTLYFGKKLYRGNRTSKISAVDFEAFDSPNLSALVNVGINIDVNWPLVLRPTHIARFHVNTELNPNVGSLRLFPGISDSTIRAFLAPPLQGVVLETFGAGNAPCRPDLLKALKEASDRGVVIVNCTQCRKGLVTDAYATGKQLASAGVVPGADMTAECALTKLAYLLGKSPNNPDYVRRMMTKNLRGELTVRTPYQRFSASTNRTNLLVNILMKFAARSKVAVRKELEDEDQDLTMSVEEEMLAQKALGPVLLCSAAGSNDLEGLRLLVESMEEMINLNCVDYDGRIPLHVACREGHFRIVEYLLLHGSSIHLRDRSGHTPLFDAVLEKHADVVALLREAGAHLAESEINDMGPIWFKAIKTNNLKWVQVALNAGFDVNWCDPIEGRHGLDIAVCLGRLSMFKVLLSHPTVNVKSVDNWGMSILDKIELLKKKSNLDVDTSKKISIQTLEEMEILIKNKSN</sequence>
<feature type="coiled-coil region" evidence="5">
    <location>
        <begin position="245"/>
        <end position="373"/>
    </location>
</feature>